<gene>
    <name evidence="2" type="ORF">BRAPAZ1V2_A10P10610.2</name>
</gene>
<feature type="compositionally biased region" description="Pro residues" evidence="1">
    <location>
        <begin position="64"/>
        <end position="75"/>
    </location>
</feature>
<proteinExistence type="predicted"/>
<feature type="region of interest" description="Disordered" evidence="1">
    <location>
        <begin position="18"/>
        <end position="90"/>
    </location>
</feature>
<dbReference type="Proteomes" id="UP000694005">
    <property type="component" value="Chromosome A10"/>
</dbReference>
<name>A0A8D9I2A5_BRACM</name>
<dbReference type="AlphaFoldDB" id="A0A8D9I2A5"/>
<sequence>MARSRKRIRNMVAGPYNAAYSSGTASAHDHVPESQFQGRSLQATLAPYVPPAPHDPPQYDQLPPHNPDQQPPPAPDDAAPAPTAVHPDLMGTSYAPYARFTVEDLRQMPGREGLGITDPN</sequence>
<dbReference type="Gramene" id="A10p10610.2_BraZ1">
    <property type="protein sequence ID" value="A10p10610.2_BraZ1.CDS"/>
    <property type="gene ID" value="A10g10610.2_BraZ1"/>
</dbReference>
<accession>A0A8D9I2A5</accession>
<organism evidence="2 3">
    <name type="scientific">Brassica campestris</name>
    <name type="common">Field mustard</name>
    <dbReference type="NCBI Taxonomy" id="3711"/>
    <lineage>
        <taxon>Eukaryota</taxon>
        <taxon>Viridiplantae</taxon>
        <taxon>Streptophyta</taxon>
        <taxon>Embryophyta</taxon>
        <taxon>Tracheophyta</taxon>
        <taxon>Spermatophyta</taxon>
        <taxon>Magnoliopsida</taxon>
        <taxon>eudicotyledons</taxon>
        <taxon>Gunneridae</taxon>
        <taxon>Pentapetalae</taxon>
        <taxon>rosids</taxon>
        <taxon>malvids</taxon>
        <taxon>Brassicales</taxon>
        <taxon>Brassicaceae</taxon>
        <taxon>Brassiceae</taxon>
        <taxon>Brassica</taxon>
    </lineage>
</organism>
<reference evidence="2 3" key="1">
    <citation type="submission" date="2021-07" db="EMBL/GenBank/DDBJ databases">
        <authorList>
            <consortium name="Genoscope - CEA"/>
            <person name="William W."/>
        </authorList>
    </citation>
    <scope>NUCLEOTIDE SEQUENCE [LARGE SCALE GENOMIC DNA]</scope>
</reference>
<evidence type="ECO:0000313" key="3">
    <source>
        <dbReference type="Proteomes" id="UP000694005"/>
    </source>
</evidence>
<dbReference type="EMBL" id="LS974626">
    <property type="protein sequence ID" value="CAG7909815.1"/>
    <property type="molecule type" value="Genomic_DNA"/>
</dbReference>
<feature type="compositionally biased region" description="Polar residues" evidence="1">
    <location>
        <begin position="34"/>
        <end position="43"/>
    </location>
</feature>
<evidence type="ECO:0000256" key="1">
    <source>
        <dbReference type="SAM" id="MobiDB-lite"/>
    </source>
</evidence>
<evidence type="ECO:0000313" key="2">
    <source>
        <dbReference type="EMBL" id="CAG7909815.1"/>
    </source>
</evidence>
<feature type="compositionally biased region" description="Low complexity" evidence="1">
    <location>
        <begin position="76"/>
        <end position="88"/>
    </location>
</feature>
<protein>
    <submittedName>
        <fullName evidence="2">Uncharacterized protein</fullName>
    </submittedName>
</protein>